<dbReference type="SMART" id="SM00227">
    <property type="entry name" value="NEBU"/>
    <property type="match status" value="1"/>
</dbReference>
<keyword evidence="4" id="KW-1185">Reference proteome</keyword>
<dbReference type="Proteomes" id="UP000694541">
    <property type="component" value="Unplaced"/>
</dbReference>
<dbReference type="GO" id="GO:0071691">
    <property type="term" value="P:cardiac muscle thin filament assembly"/>
    <property type="evidence" value="ECO:0007669"/>
    <property type="project" value="TreeGrafter"/>
</dbReference>
<dbReference type="InterPro" id="IPR000900">
    <property type="entry name" value="Nebulin_repeat"/>
</dbReference>
<evidence type="ECO:0000313" key="3">
    <source>
        <dbReference type="Ensembl" id="ENSANIP00000014431.1"/>
    </source>
</evidence>
<reference evidence="3" key="1">
    <citation type="submission" date="2025-08" db="UniProtKB">
        <authorList>
            <consortium name="Ensembl"/>
        </authorList>
    </citation>
    <scope>IDENTIFICATION</scope>
</reference>
<keyword evidence="2" id="KW-0009">Actin-binding</keyword>
<dbReference type="InterPro" id="IPR055297">
    <property type="entry name" value="NEBU/NEBL"/>
</dbReference>
<dbReference type="PANTHER" id="PTHR11039">
    <property type="entry name" value="NEBULIN"/>
    <property type="match status" value="1"/>
</dbReference>
<dbReference type="Ensembl" id="ENSANIT00000014928.1">
    <property type="protein sequence ID" value="ENSANIP00000014431.1"/>
    <property type="gene ID" value="ENSANIG00000009809.1"/>
</dbReference>
<dbReference type="AlphaFoldDB" id="A0A8B9MV15"/>
<reference evidence="3" key="2">
    <citation type="submission" date="2025-09" db="UniProtKB">
        <authorList>
            <consortium name="Ensembl"/>
        </authorList>
    </citation>
    <scope>IDENTIFICATION</scope>
</reference>
<keyword evidence="1" id="KW-0677">Repeat</keyword>
<protein>
    <submittedName>
        <fullName evidence="3">Uncharacterized protein</fullName>
    </submittedName>
</protein>
<dbReference type="Pfam" id="PF00880">
    <property type="entry name" value="Nebulin"/>
    <property type="match status" value="1"/>
</dbReference>
<sequence>PNSDMTDMKFSPDLRLIGQFREATVLYKEGLGIGTPIPVTPEMERVKRNQENFSSVLYKEDLGTGTPTPVTPEIERVKRNQENFSLVFFLI</sequence>
<dbReference type="GO" id="GO:0051015">
    <property type="term" value="F:actin filament binding"/>
    <property type="evidence" value="ECO:0007669"/>
    <property type="project" value="InterPro"/>
</dbReference>
<evidence type="ECO:0000256" key="1">
    <source>
        <dbReference type="ARBA" id="ARBA00022737"/>
    </source>
</evidence>
<accession>A0A8B9MV15</accession>
<evidence type="ECO:0000256" key="2">
    <source>
        <dbReference type="ARBA" id="ARBA00023203"/>
    </source>
</evidence>
<name>A0A8B9MV15_9AVES</name>
<proteinExistence type="predicted"/>
<dbReference type="PANTHER" id="PTHR11039:SF37">
    <property type="entry name" value="NEBULIN"/>
    <property type="match status" value="1"/>
</dbReference>
<organism evidence="3 4">
    <name type="scientific">Accipiter nisus</name>
    <name type="common">Eurasian sparrowhawk</name>
    <dbReference type="NCBI Taxonomy" id="211598"/>
    <lineage>
        <taxon>Eukaryota</taxon>
        <taxon>Metazoa</taxon>
        <taxon>Chordata</taxon>
        <taxon>Craniata</taxon>
        <taxon>Vertebrata</taxon>
        <taxon>Euteleostomi</taxon>
        <taxon>Archelosauria</taxon>
        <taxon>Archosauria</taxon>
        <taxon>Dinosauria</taxon>
        <taxon>Saurischia</taxon>
        <taxon>Theropoda</taxon>
        <taxon>Coelurosauria</taxon>
        <taxon>Aves</taxon>
        <taxon>Neognathae</taxon>
        <taxon>Neoaves</taxon>
        <taxon>Telluraves</taxon>
        <taxon>Accipitrimorphae</taxon>
        <taxon>Accipitriformes</taxon>
        <taxon>Accipitridae</taxon>
        <taxon>Accipitrinae</taxon>
        <taxon>Accipiter</taxon>
    </lineage>
</organism>
<dbReference type="GO" id="GO:0030018">
    <property type="term" value="C:Z disc"/>
    <property type="evidence" value="ECO:0007669"/>
    <property type="project" value="InterPro"/>
</dbReference>
<evidence type="ECO:0000313" key="4">
    <source>
        <dbReference type="Proteomes" id="UP000694541"/>
    </source>
</evidence>